<feature type="domain" description="AAA+ ATPase" evidence="6">
    <location>
        <begin position="181"/>
        <end position="326"/>
    </location>
</feature>
<dbReference type="PANTHER" id="PTHR11638">
    <property type="entry name" value="ATP-DEPENDENT CLP PROTEASE"/>
    <property type="match status" value="1"/>
</dbReference>
<dbReference type="Gene3D" id="4.10.860.10">
    <property type="entry name" value="UVR domain"/>
    <property type="match status" value="1"/>
</dbReference>
<dbReference type="InterPro" id="IPR003959">
    <property type="entry name" value="ATPase_AAA_core"/>
</dbReference>
<dbReference type="InterPro" id="IPR050130">
    <property type="entry name" value="ClpA_ClpB"/>
</dbReference>
<dbReference type="InterPro" id="IPR027417">
    <property type="entry name" value="P-loop_NTPase"/>
</dbReference>
<dbReference type="GO" id="GO:0008233">
    <property type="term" value="F:peptidase activity"/>
    <property type="evidence" value="ECO:0007669"/>
    <property type="project" value="UniProtKB-KW"/>
</dbReference>
<dbReference type="PRINTS" id="PR00300">
    <property type="entry name" value="CLPPROTEASEA"/>
</dbReference>
<reference evidence="8" key="2">
    <citation type="journal article" date="2021" name="PeerJ">
        <title>Extensive microbial diversity within the chicken gut microbiome revealed by metagenomics and culture.</title>
        <authorList>
            <person name="Gilroy R."/>
            <person name="Ravi A."/>
            <person name="Getino M."/>
            <person name="Pursley I."/>
            <person name="Horton D.L."/>
            <person name="Alikhan N.F."/>
            <person name="Baker D."/>
            <person name="Gharbi K."/>
            <person name="Hall N."/>
            <person name="Watson M."/>
            <person name="Adriaenssens E.M."/>
            <person name="Foster-Nyarko E."/>
            <person name="Jarju S."/>
            <person name="Secka A."/>
            <person name="Antonio M."/>
            <person name="Oren A."/>
            <person name="Chaudhuri R.R."/>
            <person name="La Ragione R."/>
            <person name="Hildebrand F."/>
            <person name="Pallen M.J."/>
        </authorList>
    </citation>
    <scope>NUCLEOTIDE SEQUENCE</scope>
    <source>
        <strain evidence="8">USAMLcec3-3695</strain>
    </source>
</reference>
<dbReference type="Pfam" id="PF07724">
    <property type="entry name" value="AAA_2"/>
    <property type="match status" value="1"/>
</dbReference>
<evidence type="ECO:0000256" key="3">
    <source>
        <dbReference type="ARBA" id="ARBA00023186"/>
    </source>
</evidence>
<accession>A0A9D1MBW8</accession>
<dbReference type="CDD" id="cd00009">
    <property type="entry name" value="AAA"/>
    <property type="match status" value="1"/>
</dbReference>
<dbReference type="PANTHER" id="PTHR11638:SF175">
    <property type="entry name" value="ATP-DEPENDENT CLP PROTEASE, ATP-BINDING SUBUNIT CLPC"/>
    <property type="match status" value="1"/>
</dbReference>
<dbReference type="GO" id="GO:0005524">
    <property type="term" value="F:ATP binding"/>
    <property type="evidence" value="ECO:0007669"/>
    <property type="project" value="UniProtKB-KW"/>
</dbReference>
<dbReference type="GO" id="GO:0005737">
    <property type="term" value="C:cytoplasm"/>
    <property type="evidence" value="ECO:0007669"/>
    <property type="project" value="TreeGrafter"/>
</dbReference>
<keyword evidence="4" id="KW-0175">Coiled coil</keyword>
<gene>
    <name evidence="8" type="ORF">IAA61_05190</name>
</gene>
<dbReference type="SMART" id="SM01086">
    <property type="entry name" value="ClpB_D2-small"/>
    <property type="match status" value="1"/>
</dbReference>
<keyword evidence="3" id="KW-0143">Chaperone</keyword>
<evidence type="ECO:0000313" key="9">
    <source>
        <dbReference type="Proteomes" id="UP000824109"/>
    </source>
</evidence>
<sequence length="785" mass="88141">MEMCSKCGVRPAVLYVTKMEGNKTSMEGYCLSCAKELGLAPVDKMLDKFGIGEDEIENINEQMNEFMESMGGIEGLREAEKNFIESGGADTDDIEGGAMTAPISDILQNIFGQGGGAEAPEEKSKRSEKRNEKRGMKKGKKSLLDTYGTDLTARAALGEVDRVVSRDAEIERVIQILNRRTKNNPILLGEPGVGKTAVAEGLAMRIFEKKVPPKLFDVRLYLIDFAAIVAGTQFRGQFEARLKSLLNEAEERKNVVLVIDEIHNIVAAGDAEGAMSAANILKPALARGEIQIIGATTLSEYRKHIEKDTALERRFQPVLVDEPSIEESIEILNGIKDYYEQFHSVKISPEIVEQAVRMSERYITDRFLPDKAIDVIDEAGSRVNLKNKALYELTRVNERLEALNSEINEINEKNDGNINYEKLAELRSEELRLEQQKQQYEEKAKDAEITFDDIAAVIESWTKIPVHRLTEDESEKLLHLEERIHRRVIGQDEAVSAVARAIRRGRADITMRKRPVSFIFAGPTGVGKTELVKTIAEVMFNNEEALIRIDMSEYMEKHAVSKLIGSPPGYVGYDDAGQLTEKVRRKPYSVILLDEIEKAHPDVFNVFLQILDDGRISDSHGKVVNFENTIIVMTTNAGSEYRPNKSGFARSEELTLKDNVEKSLKEFFRPEFLNRIDEVVTFKPLTKDELRRIIDLMLGDITDKLAEKKARITVTDAAKDLILEKGYDVQYGARPLKRAIQMLLEDKLAKLSLTGKIRENSVITADRSGDEMTVTVTSFEPEQTA</sequence>
<feature type="compositionally biased region" description="Basic and acidic residues" evidence="5">
    <location>
        <begin position="120"/>
        <end position="134"/>
    </location>
</feature>
<dbReference type="Gene3D" id="3.40.50.300">
    <property type="entry name" value="P-loop containing nucleotide triphosphate hydrolases"/>
    <property type="match status" value="2"/>
</dbReference>
<name>A0A9D1MBW8_9FIRM</name>
<dbReference type="FunFam" id="3.40.50.300:FF:000025">
    <property type="entry name" value="ATP-dependent Clp protease subunit"/>
    <property type="match status" value="1"/>
</dbReference>
<protein>
    <submittedName>
        <fullName evidence="8">ATP-dependent Clp protease ATP-binding subunit</fullName>
    </submittedName>
</protein>
<keyword evidence="2 8" id="KW-0067">ATP-binding</keyword>
<evidence type="ECO:0000313" key="8">
    <source>
        <dbReference type="EMBL" id="HIU57192.1"/>
    </source>
</evidence>
<dbReference type="CDD" id="cd19499">
    <property type="entry name" value="RecA-like_ClpB_Hsp104-like"/>
    <property type="match status" value="1"/>
</dbReference>
<comment type="caution">
    <text evidence="8">The sequence shown here is derived from an EMBL/GenBank/DDBJ whole genome shotgun (WGS) entry which is preliminary data.</text>
</comment>
<dbReference type="GO" id="GO:0016887">
    <property type="term" value="F:ATP hydrolysis activity"/>
    <property type="evidence" value="ECO:0007669"/>
    <property type="project" value="InterPro"/>
</dbReference>
<dbReference type="AlphaFoldDB" id="A0A9D1MBW8"/>
<reference evidence="8" key="1">
    <citation type="submission" date="2020-10" db="EMBL/GenBank/DDBJ databases">
        <authorList>
            <person name="Gilroy R."/>
        </authorList>
    </citation>
    <scope>NUCLEOTIDE SEQUENCE</scope>
    <source>
        <strain evidence="8">USAMLcec3-3695</strain>
    </source>
</reference>
<evidence type="ECO:0000256" key="2">
    <source>
        <dbReference type="ARBA" id="ARBA00022840"/>
    </source>
</evidence>
<feature type="domain" description="AAA+ ATPase" evidence="6">
    <location>
        <begin position="514"/>
        <end position="677"/>
    </location>
</feature>
<dbReference type="InterPro" id="IPR041546">
    <property type="entry name" value="ClpA/ClpB_AAA_lid"/>
</dbReference>
<dbReference type="InterPro" id="IPR001270">
    <property type="entry name" value="ClpA/B"/>
</dbReference>
<proteinExistence type="predicted"/>
<evidence type="ECO:0000259" key="6">
    <source>
        <dbReference type="SMART" id="SM00382"/>
    </source>
</evidence>
<evidence type="ECO:0000256" key="1">
    <source>
        <dbReference type="ARBA" id="ARBA00022741"/>
    </source>
</evidence>
<dbReference type="Pfam" id="PF00004">
    <property type="entry name" value="AAA"/>
    <property type="match status" value="1"/>
</dbReference>
<feature type="region of interest" description="Disordered" evidence="5">
    <location>
        <begin position="111"/>
        <end position="139"/>
    </location>
</feature>
<dbReference type="Pfam" id="PF17871">
    <property type="entry name" value="AAA_lid_9"/>
    <property type="match status" value="1"/>
</dbReference>
<organism evidence="8 9">
    <name type="scientific">Candidatus Ornithomonoglobus merdipullorum</name>
    <dbReference type="NCBI Taxonomy" id="2840895"/>
    <lineage>
        <taxon>Bacteria</taxon>
        <taxon>Bacillati</taxon>
        <taxon>Bacillota</taxon>
        <taxon>Clostridia</taxon>
        <taxon>Candidatus Ornithomonoglobus</taxon>
    </lineage>
</organism>
<feature type="coiled-coil region" evidence="4">
    <location>
        <begin position="386"/>
        <end position="450"/>
    </location>
</feature>
<keyword evidence="1" id="KW-0547">Nucleotide-binding</keyword>
<dbReference type="GO" id="GO:0006508">
    <property type="term" value="P:proteolysis"/>
    <property type="evidence" value="ECO:0007669"/>
    <property type="project" value="UniProtKB-KW"/>
</dbReference>
<dbReference type="EMBL" id="DVNB01000053">
    <property type="protein sequence ID" value="HIU57192.1"/>
    <property type="molecule type" value="Genomic_DNA"/>
</dbReference>
<dbReference type="SUPFAM" id="SSF52540">
    <property type="entry name" value="P-loop containing nucleoside triphosphate hydrolases"/>
    <property type="match status" value="2"/>
</dbReference>
<evidence type="ECO:0000256" key="4">
    <source>
        <dbReference type="SAM" id="Coils"/>
    </source>
</evidence>
<dbReference type="Gene3D" id="1.10.8.60">
    <property type="match status" value="2"/>
</dbReference>
<evidence type="ECO:0000259" key="7">
    <source>
        <dbReference type="SMART" id="SM01086"/>
    </source>
</evidence>
<dbReference type="SMART" id="SM00382">
    <property type="entry name" value="AAA"/>
    <property type="match status" value="2"/>
</dbReference>
<dbReference type="PROSITE" id="PS00871">
    <property type="entry name" value="CLPAB_2"/>
    <property type="match status" value="1"/>
</dbReference>
<feature type="domain" description="Clp ATPase C-terminal" evidence="7">
    <location>
        <begin position="685"/>
        <end position="774"/>
    </location>
</feature>
<dbReference type="GO" id="GO:0034605">
    <property type="term" value="P:cellular response to heat"/>
    <property type="evidence" value="ECO:0007669"/>
    <property type="project" value="TreeGrafter"/>
</dbReference>
<dbReference type="Pfam" id="PF10431">
    <property type="entry name" value="ClpB_D2-small"/>
    <property type="match status" value="1"/>
</dbReference>
<evidence type="ECO:0000256" key="5">
    <source>
        <dbReference type="SAM" id="MobiDB-lite"/>
    </source>
</evidence>
<dbReference type="Proteomes" id="UP000824109">
    <property type="component" value="Unassembled WGS sequence"/>
</dbReference>
<dbReference type="InterPro" id="IPR019489">
    <property type="entry name" value="Clp_ATPase_C"/>
</dbReference>
<dbReference type="InterPro" id="IPR003593">
    <property type="entry name" value="AAA+_ATPase"/>
</dbReference>
<keyword evidence="8" id="KW-0645">Protease</keyword>
<keyword evidence="8" id="KW-0378">Hydrolase</keyword>
<dbReference type="InterPro" id="IPR028299">
    <property type="entry name" value="ClpA/B_CS2"/>
</dbReference>